<comment type="caution">
    <text evidence="2">The sequence shown here is derived from an EMBL/GenBank/DDBJ whole genome shotgun (WGS) entry which is preliminary data.</text>
</comment>
<sequence length="48" mass="5684">MEINREAIDVSELSEKNQNLLLALLERLEKLESRVEELEKTKEELETK</sequence>
<feature type="coiled-coil region" evidence="1">
    <location>
        <begin position="14"/>
        <end position="48"/>
    </location>
</feature>
<reference evidence="2 3" key="1">
    <citation type="submission" date="2017-06" db="EMBL/GenBank/DDBJ databases">
        <title>Genome sequencing of cyanobaciteial culture collection at National Institute for Environmental Studies (NIES).</title>
        <authorList>
            <person name="Hirose Y."/>
            <person name="Shimura Y."/>
            <person name="Fujisawa T."/>
            <person name="Nakamura Y."/>
            <person name="Kawachi M."/>
        </authorList>
    </citation>
    <scope>NUCLEOTIDE SEQUENCE [LARGE SCALE GENOMIC DNA]</scope>
    <source>
        <strain evidence="2 3">NIES-4072</strain>
    </source>
</reference>
<dbReference type="RefSeq" id="WP_181374199.1">
    <property type="nucleotide sequence ID" value="NZ_BDUD01000001.1"/>
</dbReference>
<proteinExistence type="predicted"/>
<evidence type="ECO:0000256" key="1">
    <source>
        <dbReference type="SAM" id="Coils"/>
    </source>
</evidence>
<keyword evidence="1" id="KW-0175">Coiled coil</keyword>
<dbReference type="AlphaFoldDB" id="A0A2R5FVA9"/>
<gene>
    <name evidence="2" type="ORF">NIES4072_64040</name>
</gene>
<keyword evidence="3" id="KW-1185">Reference proteome</keyword>
<accession>A0A2R5FVA9</accession>
<evidence type="ECO:0000313" key="3">
    <source>
        <dbReference type="Proteomes" id="UP000245124"/>
    </source>
</evidence>
<evidence type="ECO:0000313" key="2">
    <source>
        <dbReference type="EMBL" id="GBG22692.1"/>
    </source>
</evidence>
<dbReference type="EMBL" id="BDUD01000001">
    <property type="protein sequence ID" value="GBG22692.1"/>
    <property type="molecule type" value="Genomic_DNA"/>
</dbReference>
<dbReference type="Proteomes" id="UP000245124">
    <property type="component" value="Unassembled WGS sequence"/>
</dbReference>
<organism evidence="2 3">
    <name type="scientific">Nostoc commune NIES-4072</name>
    <dbReference type="NCBI Taxonomy" id="2005467"/>
    <lineage>
        <taxon>Bacteria</taxon>
        <taxon>Bacillati</taxon>
        <taxon>Cyanobacteriota</taxon>
        <taxon>Cyanophyceae</taxon>
        <taxon>Nostocales</taxon>
        <taxon>Nostocaceae</taxon>
        <taxon>Nostoc</taxon>
    </lineage>
</organism>
<name>A0A2R5FVA9_NOSCO</name>
<protein>
    <submittedName>
        <fullName evidence="2">Uncharacterized protein</fullName>
    </submittedName>
</protein>